<comment type="similarity">
    <text evidence="2 5">Belongs to the Nudix hydrolase family.</text>
</comment>
<dbReference type="PANTHER" id="PTHR43046">
    <property type="entry name" value="GDP-MANNOSE MANNOSYL HYDROLASE"/>
    <property type="match status" value="1"/>
</dbReference>
<dbReference type="CDD" id="cd18876">
    <property type="entry name" value="NUDIX_Hydrolase"/>
    <property type="match status" value="1"/>
</dbReference>
<dbReference type="PROSITE" id="PS00893">
    <property type="entry name" value="NUDIX_BOX"/>
    <property type="match status" value="1"/>
</dbReference>
<evidence type="ECO:0000256" key="5">
    <source>
        <dbReference type="RuleBase" id="RU003476"/>
    </source>
</evidence>
<gene>
    <name evidence="7" type="ORF">SAMN05421541_109337</name>
</gene>
<evidence type="ECO:0000256" key="3">
    <source>
        <dbReference type="ARBA" id="ARBA00022801"/>
    </source>
</evidence>
<dbReference type="PROSITE" id="PS51462">
    <property type="entry name" value="NUDIX"/>
    <property type="match status" value="1"/>
</dbReference>
<keyword evidence="3 5" id="KW-0378">Hydrolase</keyword>
<dbReference type="PANTHER" id="PTHR43046:SF12">
    <property type="entry name" value="GDP-MANNOSE MANNOSYL HYDROLASE"/>
    <property type="match status" value="1"/>
</dbReference>
<keyword evidence="8" id="KW-1185">Reference proteome</keyword>
<dbReference type="Pfam" id="PF00293">
    <property type="entry name" value="NUDIX"/>
    <property type="match status" value="1"/>
</dbReference>
<keyword evidence="4" id="KW-0460">Magnesium</keyword>
<dbReference type="InterPro" id="IPR020476">
    <property type="entry name" value="Nudix_hydrolase"/>
</dbReference>
<dbReference type="Gene3D" id="3.90.79.10">
    <property type="entry name" value="Nucleoside Triphosphate Pyrophosphohydrolase"/>
    <property type="match status" value="1"/>
</dbReference>
<reference evidence="7 8" key="1">
    <citation type="submission" date="2016-10" db="EMBL/GenBank/DDBJ databases">
        <authorList>
            <person name="de Groot N.N."/>
        </authorList>
    </citation>
    <scope>NUCLEOTIDE SEQUENCE [LARGE SCALE GENOMIC DNA]</scope>
    <source>
        <strain evidence="7 8">DSM 43019</strain>
    </source>
</reference>
<dbReference type="SUPFAM" id="SSF55811">
    <property type="entry name" value="Nudix"/>
    <property type="match status" value="1"/>
</dbReference>
<name>A0A1I2I7G7_9ACTN</name>
<dbReference type="Proteomes" id="UP000199645">
    <property type="component" value="Unassembled WGS sequence"/>
</dbReference>
<dbReference type="RefSeq" id="WP_307837944.1">
    <property type="nucleotide sequence ID" value="NZ_BOMT01000052.1"/>
</dbReference>
<evidence type="ECO:0000259" key="6">
    <source>
        <dbReference type="PROSITE" id="PS51462"/>
    </source>
</evidence>
<dbReference type="STRING" id="35752.SAMN05421541_109337"/>
<accession>A0A1I2I7G7</accession>
<dbReference type="GO" id="GO:0016787">
    <property type="term" value="F:hydrolase activity"/>
    <property type="evidence" value="ECO:0007669"/>
    <property type="project" value="UniProtKB-KW"/>
</dbReference>
<dbReference type="AlphaFoldDB" id="A0A1I2I7G7"/>
<dbReference type="InterPro" id="IPR015797">
    <property type="entry name" value="NUDIX_hydrolase-like_dom_sf"/>
</dbReference>
<proteinExistence type="inferred from homology"/>
<dbReference type="InterPro" id="IPR020084">
    <property type="entry name" value="NUDIX_hydrolase_CS"/>
</dbReference>
<evidence type="ECO:0000256" key="4">
    <source>
        <dbReference type="ARBA" id="ARBA00022842"/>
    </source>
</evidence>
<dbReference type="InterPro" id="IPR000086">
    <property type="entry name" value="NUDIX_hydrolase_dom"/>
</dbReference>
<organism evidence="7 8">
    <name type="scientific">Actinoplanes philippinensis</name>
    <dbReference type="NCBI Taxonomy" id="35752"/>
    <lineage>
        <taxon>Bacteria</taxon>
        <taxon>Bacillati</taxon>
        <taxon>Actinomycetota</taxon>
        <taxon>Actinomycetes</taxon>
        <taxon>Micromonosporales</taxon>
        <taxon>Micromonosporaceae</taxon>
        <taxon>Actinoplanes</taxon>
    </lineage>
</organism>
<dbReference type="EMBL" id="FONV01000009">
    <property type="protein sequence ID" value="SFF37583.1"/>
    <property type="molecule type" value="Genomic_DNA"/>
</dbReference>
<evidence type="ECO:0000313" key="8">
    <source>
        <dbReference type="Proteomes" id="UP000199645"/>
    </source>
</evidence>
<comment type="cofactor">
    <cofactor evidence="1">
        <name>Mg(2+)</name>
        <dbReference type="ChEBI" id="CHEBI:18420"/>
    </cofactor>
</comment>
<protein>
    <submittedName>
        <fullName evidence="7">ADP-ribose pyrophosphatase YjhB, NUDIX family</fullName>
    </submittedName>
</protein>
<evidence type="ECO:0000313" key="7">
    <source>
        <dbReference type="EMBL" id="SFF37583.1"/>
    </source>
</evidence>
<dbReference type="PRINTS" id="PR00502">
    <property type="entry name" value="NUDIXFAMILY"/>
</dbReference>
<evidence type="ECO:0000256" key="2">
    <source>
        <dbReference type="ARBA" id="ARBA00005582"/>
    </source>
</evidence>
<evidence type="ECO:0000256" key="1">
    <source>
        <dbReference type="ARBA" id="ARBA00001946"/>
    </source>
</evidence>
<feature type="domain" description="Nudix hydrolase" evidence="6">
    <location>
        <begin position="12"/>
        <end position="144"/>
    </location>
</feature>
<sequence>MTTADFTAALPRKRMGAGLLLCDERGRALLVEPTYKYHFEIPGGAVEADESPYTAVVRELKEELGLSVRPGRLLVTDWVPPRPDRTEGLMLLFDGGILTADQTAQIRLPADELRSWAWCTQQEADQRLSGLLARRLAAAVRARADNTTAYLENGYLVA</sequence>